<evidence type="ECO:0000256" key="8">
    <source>
        <dbReference type="RuleBase" id="RU362026"/>
    </source>
</evidence>
<dbReference type="GO" id="GO:0009307">
    <property type="term" value="P:DNA restriction-modification system"/>
    <property type="evidence" value="ECO:0007669"/>
    <property type="project" value="UniProtKB-KW"/>
</dbReference>
<evidence type="ECO:0000313" key="11">
    <source>
        <dbReference type="Proteomes" id="UP000649604"/>
    </source>
</evidence>
<dbReference type="Proteomes" id="UP000649604">
    <property type="component" value="Unassembled WGS sequence"/>
</dbReference>
<dbReference type="Pfam" id="PF01555">
    <property type="entry name" value="N6_N4_Mtase"/>
    <property type="match status" value="1"/>
</dbReference>
<protein>
    <recommendedName>
        <fullName evidence="8">Methyltransferase</fullName>
        <ecNumber evidence="8">2.1.1.-</ecNumber>
    </recommendedName>
</protein>
<gene>
    <name evidence="10" type="ORF">GF339_14925</name>
</gene>
<organism evidence="10 11">
    <name type="scientific">candidate division KSB3 bacterium</name>
    <dbReference type="NCBI Taxonomy" id="2044937"/>
    <lineage>
        <taxon>Bacteria</taxon>
        <taxon>candidate division KSB3</taxon>
    </lineage>
</organism>
<evidence type="ECO:0000256" key="2">
    <source>
        <dbReference type="ARBA" id="ARBA00022603"/>
    </source>
</evidence>
<dbReference type="InterPro" id="IPR002941">
    <property type="entry name" value="DNA_methylase_N4/N6"/>
</dbReference>
<evidence type="ECO:0000259" key="9">
    <source>
        <dbReference type="Pfam" id="PF01555"/>
    </source>
</evidence>
<dbReference type="GO" id="GO:0015667">
    <property type="term" value="F:site-specific DNA-methyltransferase (cytosine-N4-specific) activity"/>
    <property type="evidence" value="ECO:0007669"/>
    <property type="project" value="UniProtKB-EC"/>
</dbReference>
<keyword evidence="2" id="KW-0489">Methyltransferase</keyword>
<dbReference type="AlphaFoldDB" id="A0A9D5JX18"/>
<sequence length="454" mass="52022">MPRQLFLFENETASSSSEPYDGRTEWGTFKDSLKAPIHSWFTYPAGFSYKAVESSFKLHHITQGDTIYDPFMGSGTTNLVAKKLGIHSYGVEAHPFVFKIARAKLRWDIDRDEILQVLLQIEDVVRDQKKQPLPDSPQDILSNEFPELLLKCYEDETLLELLWIRNALQLVEMSNAAYDFFFVGLTGLLRTVSSVATGWPYIAPKKKKTTSINKHPLTEFRRQIYKMLDDVRLMIAEAVPTYADSQHHVFNGDSRHVSDLIMDTSIDHIFTSPPYLNNFDYADRTRLELYFFGEANTWSDISQQIRTKLMTSATTQISRNDPRYVLSDTVFHACPDVYTQLNEAIQTLSERRLHKGGKKSYDLLVAGYFNDMYHEIREAFRVLKPGCCAVFVLGDSAPYGVHIPTDELIGQIGKGLGFSDYHITVLRERGGKWGENPQRHKVKLKESIVTLIKR</sequence>
<evidence type="ECO:0000256" key="7">
    <source>
        <dbReference type="ARBA" id="ARBA00049120"/>
    </source>
</evidence>
<proteinExistence type="inferred from homology"/>
<keyword evidence="4" id="KW-0949">S-adenosyl-L-methionine</keyword>
<evidence type="ECO:0000256" key="4">
    <source>
        <dbReference type="ARBA" id="ARBA00022691"/>
    </source>
</evidence>
<keyword evidence="6" id="KW-0238">DNA-binding</keyword>
<name>A0A9D5JX18_9BACT</name>
<dbReference type="PROSITE" id="PS00093">
    <property type="entry name" value="N4_MTASE"/>
    <property type="match status" value="1"/>
</dbReference>
<keyword evidence="5" id="KW-0680">Restriction system</keyword>
<evidence type="ECO:0000256" key="3">
    <source>
        <dbReference type="ARBA" id="ARBA00022679"/>
    </source>
</evidence>
<dbReference type="GO" id="GO:0008170">
    <property type="term" value="F:N-methyltransferase activity"/>
    <property type="evidence" value="ECO:0007669"/>
    <property type="project" value="InterPro"/>
</dbReference>
<evidence type="ECO:0000256" key="6">
    <source>
        <dbReference type="ARBA" id="ARBA00023125"/>
    </source>
</evidence>
<evidence type="ECO:0000256" key="5">
    <source>
        <dbReference type="ARBA" id="ARBA00022747"/>
    </source>
</evidence>
<dbReference type="EC" id="2.1.1.-" evidence="8"/>
<feature type="domain" description="DNA methylase N-4/N-6" evidence="9">
    <location>
        <begin position="44"/>
        <end position="101"/>
    </location>
</feature>
<dbReference type="GO" id="GO:0032259">
    <property type="term" value="P:methylation"/>
    <property type="evidence" value="ECO:0007669"/>
    <property type="project" value="UniProtKB-KW"/>
</dbReference>
<dbReference type="InterPro" id="IPR001091">
    <property type="entry name" value="RM_Methyltransferase"/>
</dbReference>
<dbReference type="PRINTS" id="PR00508">
    <property type="entry name" value="S21N4MTFRASE"/>
</dbReference>
<dbReference type="InterPro" id="IPR017985">
    <property type="entry name" value="MeTrfase_CN4_CS"/>
</dbReference>
<comment type="caution">
    <text evidence="10">The sequence shown here is derived from an EMBL/GenBank/DDBJ whole genome shotgun (WGS) entry which is preliminary data.</text>
</comment>
<reference evidence="10" key="1">
    <citation type="submission" date="2019-11" db="EMBL/GenBank/DDBJ databases">
        <title>Microbial mats filling the niche in hypersaline microbial mats.</title>
        <authorList>
            <person name="Wong H.L."/>
            <person name="Macleod F.I."/>
            <person name="White R.A. III"/>
            <person name="Burns B.P."/>
        </authorList>
    </citation>
    <scope>NUCLEOTIDE SEQUENCE</scope>
    <source>
        <strain evidence="10">Rbin_158</strain>
    </source>
</reference>
<dbReference type="EMBL" id="WJJP01000488">
    <property type="protein sequence ID" value="MBD3325877.1"/>
    <property type="molecule type" value="Genomic_DNA"/>
</dbReference>
<accession>A0A9D5JX18</accession>
<dbReference type="Gene3D" id="3.40.50.150">
    <property type="entry name" value="Vaccinia Virus protein VP39"/>
    <property type="match status" value="2"/>
</dbReference>
<comment type="catalytic activity">
    <reaction evidence="7">
        <text>a 2'-deoxycytidine in DNA + S-adenosyl-L-methionine = an N(4)-methyl-2'-deoxycytidine in DNA + S-adenosyl-L-homocysteine + H(+)</text>
        <dbReference type="Rhea" id="RHEA:16857"/>
        <dbReference type="Rhea" id="RHEA-COMP:11369"/>
        <dbReference type="Rhea" id="RHEA-COMP:13674"/>
        <dbReference type="ChEBI" id="CHEBI:15378"/>
        <dbReference type="ChEBI" id="CHEBI:57856"/>
        <dbReference type="ChEBI" id="CHEBI:59789"/>
        <dbReference type="ChEBI" id="CHEBI:85452"/>
        <dbReference type="ChEBI" id="CHEBI:137933"/>
        <dbReference type="EC" id="2.1.1.113"/>
    </reaction>
</comment>
<comment type="similarity">
    <text evidence="1">Belongs to the N(4)/N(6)-methyltransferase family. N(4) subfamily.</text>
</comment>
<evidence type="ECO:0000313" key="10">
    <source>
        <dbReference type="EMBL" id="MBD3325877.1"/>
    </source>
</evidence>
<dbReference type="SUPFAM" id="SSF53335">
    <property type="entry name" value="S-adenosyl-L-methionine-dependent methyltransferases"/>
    <property type="match status" value="2"/>
</dbReference>
<keyword evidence="3" id="KW-0808">Transferase</keyword>
<evidence type="ECO:0000256" key="1">
    <source>
        <dbReference type="ARBA" id="ARBA00010203"/>
    </source>
</evidence>
<dbReference type="GO" id="GO:0003677">
    <property type="term" value="F:DNA binding"/>
    <property type="evidence" value="ECO:0007669"/>
    <property type="project" value="UniProtKB-KW"/>
</dbReference>
<dbReference type="InterPro" id="IPR029063">
    <property type="entry name" value="SAM-dependent_MTases_sf"/>
</dbReference>